<dbReference type="GO" id="GO:0000981">
    <property type="term" value="F:DNA-binding transcription factor activity, RNA polymerase II-specific"/>
    <property type="evidence" value="ECO:0007669"/>
    <property type="project" value="TreeGrafter"/>
</dbReference>
<keyword evidence="4 13" id="KW-0863">Zinc-finger</keyword>
<feature type="domain" description="C2H2-type" evidence="15">
    <location>
        <begin position="564"/>
        <end position="593"/>
    </location>
</feature>
<sequence>TRSLLDPALIGMQRGLRDDSAQEAPRGLHFRFVWAFRRSLGLTPVRTGGPRRGRGGAGRVTRGLSQWGARPRPSLLRAFAAPAASRERPESAESGERRAPSSAAGSAGCGQERWTRGRIRSRAARARPRQATPSPESFWKMFETRSALDCATGPGEGSFANRVMQFLKTHSSAPLSLGMEAGSGHLATGGLGQATEGGGCEAPVSIHHRLGQASMVDHLLPVDETFSSPKCSVGYLGDRLASRRPYHMLPSPISEDDSDVSSPCSCASPDSQAFCSCYGSAPGPEAQDSILDFLLSQATLGSGGGGGGVGDGNGPVTWGSWRRASVPVKGEHFCFPEFLSGDPEDVSRPFQPTLEEIEEFLEENMEAEVKEAPESSSRDLEACGQLSAGSHRNHLHSESGGRERSTPPPGGTGEGGAQSAGEGPARDGPMPVLLQIQPVAVKQEAGSGPASPGQAPESVKVAQLLVNIQGQTFALLPQVVPSSNLNLPSKFVRIAPVPIAAKPIGSGSLGPGPAGLLVGQKFPKNPAAELLKMHKCTFPGCSKMYTKSSHLKAHLRRHTGEKPFACTWPGCGWRFSRSDELSRHRRSHSGVKPYQCPVCEKKFARSDHLSKHIKVHRFPRSSRAVQGCDNVTSPLLNLRRCDPEPPWLPFRGGPRVPKVPGAGSPVAQVAQAGLHPCAFVPSCQLEGLLGGGGPCPSPIGLSTWAKANIIAGEEVS</sequence>
<dbReference type="PROSITE" id="PS00028">
    <property type="entry name" value="ZINC_FINGER_C2H2_1"/>
    <property type="match status" value="3"/>
</dbReference>
<feature type="compositionally biased region" description="Basic and acidic residues" evidence="14">
    <location>
        <begin position="85"/>
        <end position="99"/>
    </location>
</feature>
<feature type="non-terminal residue" evidence="16">
    <location>
        <position position="1"/>
    </location>
</feature>
<keyword evidence="6" id="KW-0805">Transcription regulation</keyword>
<evidence type="ECO:0000256" key="1">
    <source>
        <dbReference type="ARBA" id="ARBA00004123"/>
    </source>
</evidence>
<dbReference type="GO" id="GO:0045893">
    <property type="term" value="P:positive regulation of DNA-templated transcription"/>
    <property type="evidence" value="ECO:0007669"/>
    <property type="project" value="UniProtKB-ARBA"/>
</dbReference>
<dbReference type="SUPFAM" id="SSF57667">
    <property type="entry name" value="beta-beta-alpha zinc fingers"/>
    <property type="match status" value="2"/>
</dbReference>
<accession>A0AAW0HDN2</accession>
<dbReference type="AlphaFoldDB" id="A0AAW0HDN2"/>
<evidence type="ECO:0000256" key="9">
    <source>
        <dbReference type="ARBA" id="ARBA00023163"/>
    </source>
</evidence>
<feature type="domain" description="C2H2-type" evidence="15">
    <location>
        <begin position="594"/>
        <end position="621"/>
    </location>
</feature>
<dbReference type="PROSITE" id="PS50157">
    <property type="entry name" value="ZINC_FINGER_C2H2_2"/>
    <property type="match status" value="3"/>
</dbReference>
<gene>
    <name evidence="16" type="ORF">U0070_022443</name>
</gene>
<keyword evidence="3" id="KW-0677">Repeat</keyword>
<dbReference type="FunFam" id="3.30.160.60:FF:000018">
    <property type="entry name" value="Krueppel-like factor 15"/>
    <property type="match status" value="1"/>
</dbReference>
<feature type="region of interest" description="Disordered" evidence="14">
    <location>
        <begin position="80"/>
        <end position="134"/>
    </location>
</feature>
<feature type="region of interest" description="Disordered" evidence="14">
    <location>
        <begin position="390"/>
        <end position="430"/>
    </location>
</feature>
<dbReference type="Pfam" id="PF00096">
    <property type="entry name" value="zf-C2H2"/>
    <property type="match status" value="3"/>
</dbReference>
<name>A0AAW0HDN2_MYOGA</name>
<dbReference type="EMBL" id="JBBHLL010000561">
    <property type="protein sequence ID" value="KAK7800257.1"/>
    <property type="molecule type" value="Genomic_DNA"/>
</dbReference>
<evidence type="ECO:0000256" key="11">
    <source>
        <dbReference type="ARBA" id="ARBA00038409"/>
    </source>
</evidence>
<feature type="region of interest" description="Disordered" evidence="14">
    <location>
        <begin position="45"/>
        <end position="67"/>
    </location>
</feature>
<comment type="subcellular location">
    <subcellularLocation>
        <location evidence="1">Nucleus</location>
    </subcellularLocation>
</comment>
<keyword evidence="8" id="KW-0010">Activator</keyword>
<dbReference type="SMART" id="SM00355">
    <property type="entry name" value="ZnF_C2H2"/>
    <property type="match status" value="3"/>
</dbReference>
<evidence type="ECO:0000256" key="14">
    <source>
        <dbReference type="SAM" id="MobiDB-lite"/>
    </source>
</evidence>
<dbReference type="Gene3D" id="3.30.160.60">
    <property type="entry name" value="Classic Zinc Finger"/>
    <property type="match status" value="3"/>
</dbReference>
<organism evidence="16 17">
    <name type="scientific">Myodes glareolus</name>
    <name type="common">Bank vole</name>
    <name type="synonym">Clethrionomys glareolus</name>
    <dbReference type="NCBI Taxonomy" id="447135"/>
    <lineage>
        <taxon>Eukaryota</taxon>
        <taxon>Metazoa</taxon>
        <taxon>Chordata</taxon>
        <taxon>Craniata</taxon>
        <taxon>Vertebrata</taxon>
        <taxon>Euteleostomi</taxon>
        <taxon>Mammalia</taxon>
        <taxon>Eutheria</taxon>
        <taxon>Euarchontoglires</taxon>
        <taxon>Glires</taxon>
        <taxon>Rodentia</taxon>
        <taxon>Myomorpha</taxon>
        <taxon>Muroidea</taxon>
        <taxon>Cricetidae</taxon>
        <taxon>Arvicolinae</taxon>
        <taxon>Myodes</taxon>
    </lineage>
</organism>
<feature type="non-terminal residue" evidence="16">
    <location>
        <position position="716"/>
    </location>
</feature>
<evidence type="ECO:0000256" key="7">
    <source>
        <dbReference type="ARBA" id="ARBA00023125"/>
    </source>
</evidence>
<keyword evidence="2" id="KW-0479">Metal-binding</keyword>
<dbReference type="PANTHER" id="PTHR23235:SF44">
    <property type="entry name" value="KRUEPPEL-LIKE FACTOR 15"/>
    <property type="match status" value="1"/>
</dbReference>
<comment type="similarity">
    <text evidence="11">Belongs to the Sp1 C2H2-type zinc-finger protein family.</text>
</comment>
<keyword evidence="9" id="KW-0804">Transcription</keyword>
<dbReference type="FunFam" id="3.30.160.60:FF:000624">
    <property type="entry name" value="zinc finger protein 697"/>
    <property type="match status" value="1"/>
</dbReference>
<keyword evidence="5" id="KW-0862">Zinc</keyword>
<reference evidence="16 17" key="1">
    <citation type="journal article" date="2023" name="bioRxiv">
        <title>Conserved and derived expression patterns and positive selection on dental genes reveal complex evolutionary context of ever-growing rodent molars.</title>
        <authorList>
            <person name="Calamari Z.T."/>
            <person name="Song A."/>
            <person name="Cohen E."/>
            <person name="Akter M."/>
            <person name="Roy R.D."/>
            <person name="Hallikas O."/>
            <person name="Christensen M.M."/>
            <person name="Li P."/>
            <person name="Marangoni P."/>
            <person name="Jernvall J."/>
            <person name="Klein O.D."/>
        </authorList>
    </citation>
    <scope>NUCLEOTIDE SEQUENCE [LARGE SCALE GENOMIC DNA]</scope>
    <source>
        <strain evidence="16">V071</strain>
    </source>
</reference>
<dbReference type="GO" id="GO:0005654">
    <property type="term" value="C:nucleoplasm"/>
    <property type="evidence" value="ECO:0007669"/>
    <property type="project" value="UniProtKB-ARBA"/>
</dbReference>
<evidence type="ECO:0000256" key="8">
    <source>
        <dbReference type="ARBA" id="ARBA00023159"/>
    </source>
</evidence>
<comment type="caution">
    <text evidence="16">The sequence shown here is derived from an EMBL/GenBank/DDBJ whole genome shotgun (WGS) entry which is preliminary data.</text>
</comment>
<evidence type="ECO:0000256" key="12">
    <source>
        <dbReference type="ARBA" id="ARBA00069427"/>
    </source>
</evidence>
<dbReference type="FunFam" id="3.30.160.60:FF:000368">
    <property type="entry name" value="Krueppel-like factor 15"/>
    <property type="match status" value="1"/>
</dbReference>
<evidence type="ECO:0000256" key="6">
    <source>
        <dbReference type="ARBA" id="ARBA00023015"/>
    </source>
</evidence>
<evidence type="ECO:0000256" key="5">
    <source>
        <dbReference type="ARBA" id="ARBA00022833"/>
    </source>
</evidence>
<dbReference type="Proteomes" id="UP001488838">
    <property type="component" value="Unassembled WGS sequence"/>
</dbReference>
<dbReference type="InterPro" id="IPR036236">
    <property type="entry name" value="Znf_C2H2_sf"/>
</dbReference>
<evidence type="ECO:0000256" key="3">
    <source>
        <dbReference type="ARBA" id="ARBA00022737"/>
    </source>
</evidence>
<evidence type="ECO:0000256" key="13">
    <source>
        <dbReference type="PROSITE-ProRule" id="PRU00042"/>
    </source>
</evidence>
<keyword evidence="17" id="KW-1185">Reference proteome</keyword>
<feature type="compositionally biased region" description="Basic residues" evidence="14">
    <location>
        <begin position="116"/>
        <end position="128"/>
    </location>
</feature>
<dbReference type="InterPro" id="IPR013087">
    <property type="entry name" value="Znf_C2H2_type"/>
</dbReference>
<dbReference type="GO" id="GO:0000978">
    <property type="term" value="F:RNA polymerase II cis-regulatory region sequence-specific DNA binding"/>
    <property type="evidence" value="ECO:0007669"/>
    <property type="project" value="TreeGrafter"/>
</dbReference>
<evidence type="ECO:0000256" key="4">
    <source>
        <dbReference type="ARBA" id="ARBA00022771"/>
    </source>
</evidence>
<evidence type="ECO:0000313" key="17">
    <source>
        <dbReference type="Proteomes" id="UP001488838"/>
    </source>
</evidence>
<protein>
    <recommendedName>
        <fullName evidence="12">Krueppel-like factor 15</fullName>
    </recommendedName>
</protein>
<evidence type="ECO:0000256" key="10">
    <source>
        <dbReference type="ARBA" id="ARBA00023242"/>
    </source>
</evidence>
<evidence type="ECO:0000259" key="15">
    <source>
        <dbReference type="PROSITE" id="PS50157"/>
    </source>
</evidence>
<proteinExistence type="inferred from homology"/>
<keyword evidence="7" id="KW-0238">DNA-binding</keyword>
<feature type="compositionally biased region" description="Basic and acidic residues" evidence="14">
    <location>
        <begin position="395"/>
        <end position="405"/>
    </location>
</feature>
<dbReference type="CDD" id="cd21580">
    <property type="entry name" value="KLF15_N"/>
    <property type="match status" value="1"/>
</dbReference>
<evidence type="ECO:0000313" key="16">
    <source>
        <dbReference type="EMBL" id="KAK7800257.1"/>
    </source>
</evidence>
<feature type="domain" description="C2H2-type" evidence="15">
    <location>
        <begin position="534"/>
        <end position="563"/>
    </location>
</feature>
<keyword evidence="10" id="KW-0539">Nucleus</keyword>
<dbReference type="GO" id="GO:0008270">
    <property type="term" value="F:zinc ion binding"/>
    <property type="evidence" value="ECO:0007669"/>
    <property type="project" value="UniProtKB-KW"/>
</dbReference>
<dbReference type="PANTHER" id="PTHR23235">
    <property type="entry name" value="KRUEPPEL-LIKE TRANSCRIPTION FACTOR"/>
    <property type="match status" value="1"/>
</dbReference>
<evidence type="ECO:0000256" key="2">
    <source>
        <dbReference type="ARBA" id="ARBA00022723"/>
    </source>
</evidence>